<evidence type="ECO:0000256" key="4">
    <source>
        <dbReference type="ARBA" id="ARBA00004904"/>
    </source>
</evidence>
<dbReference type="GO" id="GO:0003935">
    <property type="term" value="F:GTP cyclohydrolase II activity"/>
    <property type="evidence" value="ECO:0007669"/>
    <property type="project" value="UniProtKB-UniRule"/>
</dbReference>
<dbReference type="KEGG" id="kbs:EPA93_47015"/>
<evidence type="ECO:0000256" key="2">
    <source>
        <dbReference type="ARBA" id="ARBA00002284"/>
    </source>
</evidence>
<accession>A0A4P6K661</accession>
<evidence type="ECO:0000256" key="5">
    <source>
        <dbReference type="ARBA" id="ARBA00005520"/>
    </source>
</evidence>
<comment type="function">
    <text evidence="13">Catalyzes the conversion of GTP to 2,5-diamino-6-ribosylamino-4(3H)-pyrimidinone 5'-phosphate (DARP), formate and pyrophosphate.</text>
</comment>
<evidence type="ECO:0000256" key="7">
    <source>
        <dbReference type="ARBA" id="ARBA00022723"/>
    </source>
</evidence>
<dbReference type="PANTHER" id="PTHR21327">
    <property type="entry name" value="GTP CYCLOHYDROLASE II-RELATED"/>
    <property type="match status" value="1"/>
</dbReference>
<keyword evidence="10 13" id="KW-0862">Zinc</keyword>
<comment type="catalytic activity">
    <reaction evidence="12 13">
        <text>GTP + 4 H2O = 2,5-diamino-6-hydroxy-4-(5-phosphoribosylamino)-pyrimidine + formate + 2 phosphate + 3 H(+)</text>
        <dbReference type="Rhea" id="RHEA:23704"/>
        <dbReference type="ChEBI" id="CHEBI:15377"/>
        <dbReference type="ChEBI" id="CHEBI:15378"/>
        <dbReference type="ChEBI" id="CHEBI:15740"/>
        <dbReference type="ChEBI" id="CHEBI:37565"/>
        <dbReference type="ChEBI" id="CHEBI:43474"/>
        <dbReference type="ChEBI" id="CHEBI:58614"/>
        <dbReference type="EC" id="3.5.4.25"/>
    </reaction>
</comment>
<keyword evidence="9 13" id="KW-0378">Hydrolase</keyword>
<evidence type="ECO:0000256" key="11">
    <source>
        <dbReference type="ARBA" id="ARBA00023134"/>
    </source>
</evidence>
<dbReference type="EMBL" id="CP035758">
    <property type="protein sequence ID" value="QBD83799.1"/>
    <property type="molecule type" value="Genomic_DNA"/>
</dbReference>
<dbReference type="GO" id="GO:0008686">
    <property type="term" value="F:3,4-dihydroxy-2-butanone-4-phosphate synthase activity"/>
    <property type="evidence" value="ECO:0007669"/>
    <property type="project" value="UniProtKB-EC"/>
</dbReference>
<feature type="domain" description="GTP cyclohydrolase II" evidence="14">
    <location>
        <begin position="192"/>
        <end position="352"/>
    </location>
</feature>
<dbReference type="NCBIfam" id="TIGR00506">
    <property type="entry name" value="ribB"/>
    <property type="match status" value="1"/>
</dbReference>
<comment type="cofactor">
    <cofactor evidence="13">
        <name>Zn(2+)</name>
        <dbReference type="ChEBI" id="CHEBI:29105"/>
    </cofactor>
    <text evidence="13">Binds 1 zinc ion per subunit.</text>
</comment>
<feature type="binding site" evidence="13">
    <location>
        <position position="300"/>
    </location>
    <ligand>
        <name>GTP</name>
        <dbReference type="ChEBI" id="CHEBI:37565"/>
    </ligand>
</feature>
<dbReference type="InterPro" id="IPR017945">
    <property type="entry name" value="DHBP_synth_RibB-like_a/b_dom"/>
</dbReference>
<evidence type="ECO:0000256" key="10">
    <source>
        <dbReference type="ARBA" id="ARBA00022833"/>
    </source>
</evidence>
<protein>
    <recommendedName>
        <fullName evidence="13">GTP cyclohydrolase-2</fullName>
        <ecNumber evidence="13">3.5.4.25</ecNumber>
    </recommendedName>
    <alternativeName>
        <fullName evidence="13">GTP cyclohydrolase II</fullName>
    </alternativeName>
</protein>
<evidence type="ECO:0000256" key="13">
    <source>
        <dbReference type="HAMAP-Rule" id="MF_00179"/>
    </source>
</evidence>
<dbReference type="OrthoDB" id="9793111at2"/>
<proteinExistence type="inferred from homology"/>
<dbReference type="PIRSF" id="PIRSF001259">
    <property type="entry name" value="RibA"/>
    <property type="match status" value="1"/>
</dbReference>
<dbReference type="Gene3D" id="3.90.870.10">
    <property type="entry name" value="DHBP synthase"/>
    <property type="match status" value="1"/>
</dbReference>
<dbReference type="Pfam" id="PF00926">
    <property type="entry name" value="DHBP_synthase"/>
    <property type="match status" value="1"/>
</dbReference>
<dbReference type="PANTHER" id="PTHR21327:SF18">
    <property type="entry name" value="3,4-DIHYDROXY-2-BUTANONE 4-PHOSPHATE SYNTHASE"/>
    <property type="match status" value="1"/>
</dbReference>
<evidence type="ECO:0000256" key="12">
    <source>
        <dbReference type="ARBA" id="ARBA00049295"/>
    </source>
</evidence>
<dbReference type="UniPathway" id="UPA00275">
    <property type="reaction ID" value="UER00399"/>
</dbReference>
<comment type="similarity">
    <text evidence="13">Belongs to the GTP cyclohydrolase II family.</text>
</comment>
<dbReference type="CDD" id="cd00641">
    <property type="entry name" value="GTP_cyclohydro2"/>
    <property type="match status" value="1"/>
</dbReference>
<dbReference type="InterPro" id="IPR032677">
    <property type="entry name" value="GTP_cyclohydro_II"/>
</dbReference>
<feature type="binding site" evidence="13">
    <location>
        <begin position="278"/>
        <end position="280"/>
    </location>
    <ligand>
        <name>GTP</name>
        <dbReference type="ChEBI" id="CHEBI:37565"/>
    </ligand>
</feature>
<dbReference type="InterPro" id="IPR036144">
    <property type="entry name" value="RibA-like_sf"/>
</dbReference>
<feature type="active site" description="Proton acceptor" evidence="13">
    <location>
        <position position="312"/>
    </location>
</feature>
<dbReference type="HAMAP" id="MF_00179">
    <property type="entry name" value="RibA"/>
    <property type="match status" value="1"/>
</dbReference>
<gene>
    <name evidence="15" type="primary">ribB</name>
    <name evidence="13" type="synonym">ribA</name>
    <name evidence="15" type="ORF">EPA93_47015</name>
</gene>
<comment type="function">
    <text evidence="2">Catalyzes the conversion of D-ribulose 5-phosphate to formate and 3,4-dihydroxy-2-butanone 4-phosphate.</text>
</comment>
<comment type="pathway">
    <text evidence="4">Cofactor biosynthesis; riboflavin biosynthesis; 2-hydroxy-3-oxobutyl phosphate from D-ribulose 5-phosphate: step 1/1.</text>
</comment>
<dbReference type="NCBIfam" id="NF001591">
    <property type="entry name" value="PRK00393.1"/>
    <property type="match status" value="1"/>
</dbReference>
<dbReference type="SUPFAM" id="SSF142695">
    <property type="entry name" value="RibA-like"/>
    <property type="match status" value="1"/>
</dbReference>
<dbReference type="EC" id="3.5.4.25" evidence="13"/>
<feature type="binding site" evidence="13">
    <location>
        <begin position="235"/>
        <end position="239"/>
    </location>
    <ligand>
        <name>GTP</name>
        <dbReference type="ChEBI" id="CHEBI:37565"/>
    </ligand>
</feature>
<dbReference type="Proteomes" id="UP000290365">
    <property type="component" value="Chromosome"/>
</dbReference>
<feature type="binding site" evidence="13">
    <location>
        <position position="256"/>
    </location>
    <ligand>
        <name>GTP</name>
        <dbReference type="ChEBI" id="CHEBI:37565"/>
    </ligand>
</feature>
<dbReference type="Gene3D" id="3.40.50.10990">
    <property type="entry name" value="GTP cyclohydrolase II"/>
    <property type="match status" value="1"/>
</dbReference>
<evidence type="ECO:0000256" key="9">
    <source>
        <dbReference type="ARBA" id="ARBA00022801"/>
    </source>
</evidence>
<dbReference type="Pfam" id="PF00925">
    <property type="entry name" value="GTP_cyclohydro2"/>
    <property type="match status" value="1"/>
</dbReference>
<evidence type="ECO:0000256" key="8">
    <source>
        <dbReference type="ARBA" id="ARBA00022741"/>
    </source>
</evidence>
<dbReference type="GO" id="GO:0005525">
    <property type="term" value="F:GTP binding"/>
    <property type="evidence" value="ECO:0007669"/>
    <property type="project" value="UniProtKB-KW"/>
</dbReference>
<keyword evidence="11 13" id="KW-0342">GTP-binding</keyword>
<evidence type="ECO:0000256" key="6">
    <source>
        <dbReference type="ARBA" id="ARBA00022619"/>
    </source>
</evidence>
<evidence type="ECO:0000313" key="16">
    <source>
        <dbReference type="Proteomes" id="UP000290365"/>
    </source>
</evidence>
<feature type="binding site" evidence="13">
    <location>
        <position position="253"/>
    </location>
    <ligand>
        <name>Zn(2+)</name>
        <dbReference type="ChEBI" id="CHEBI:29105"/>
        <note>catalytic</note>
    </ligand>
</feature>
<sequence length="406" mass="44601">MVLICDDEDRENEADLCLPAQFVTPEAVNFLAHTACGLICVALPAERLEALHLPLTEVEGNPLQGTAFTTSVDARHNTTTGISAHDRAVTIRALVDPTTQPADLARPGHVFPLRARQGGTLERRGHTEASVDLMRIAGLEPAAVICEVLDEDGEAARGEKLFALARQRNIGMITVEAIARYRQEHRIVLVSKTELPTDIATFQLQDYLELASGQHYLALILGDLRESSTQPPLLRLHSACTTGDIFGSRRCDCQAQMQAALQAIAEDGRGMLLYLPQEGRGIGLSAKLQAYTLQDHGYDTLDANEKLGYPVDARSYATALDIIRHLGITHARLMTNNPRKLQAFTEAGLNVERVALETSPTEANIHYLRTKQQRLGHMFTLQPQAFRHDDVIAKEGKYDKASSSTI</sequence>
<name>A0A4P6K661_KTERU</name>
<dbReference type="SUPFAM" id="SSF55821">
    <property type="entry name" value="YrdC/RibB"/>
    <property type="match status" value="1"/>
</dbReference>
<evidence type="ECO:0000256" key="1">
    <source>
        <dbReference type="ARBA" id="ARBA00000141"/>
    </source>
</evidence>
<organism evidence="15 16">
    <name type="scientific">Ktedonosporobacter rubrisoli</name>
    <dbReference type="NCBI Taxonomy" id="2509675"/>
    <lineage>
        <taxon>Bacteria</taxon>
        <taxon>Bacillati</taxon>
        <taxon>Chloroflexota</taxon>
        <taxon>Ktedonobacteria</taxon>
        <taxon>Ktedonobacterales</taxon>
        <taxon>Ktedonosporobacteraceae</taxon>
        <taxon>Ktedonosporobacter</taxon>
    </lineage>
</organism>
<evidence type="ECO:0000256" key="3">
    <source>
        <dbReference type="ARBA" id="ARBA00004853"/>
    </source>
</evidence>
<dbReference type="GO" id="GO:0008270">
    <property type="term" value="F:zinc ion binding"/>
    <property type="evidence" value="ECO:0007669"/>
    <property type="project" value="UniProtKB-UniRule"/>
</dbReference>
<feature type="binding site" evidence="13">
    <location>
        <position position="251"/>
    </location>
    <ligand>
        <name>Zn(2+)</name>
        <dbReference type="ChEBI" id="CHEBI:29105"/>
        <note>catalytic</note>
    </ligand>
</feature>
<comment type="similarity">
    <text evidence="5">In the N-terminal section; belongs to the DHBP synthase family.</text>
</comment>
<evidence type="ECO:0000259" key="14">
    <source>
        <dbReference type="Pfam" id="PF00925"/>
    </source>
</evidence>
<keyword evidence="7 13" id="KW-0479">Metal-binding</keyword>
<dbReference type="InterPro" id="IPR000926">
    <property type="entry name" value="RibA"/>
</dbReference>
<comment type="pathway">
    <text evidence="3 13">Cofactor biosynthesis; riboflavin biosynthesis; 5-amino-6-(D-ribitylamino)uracil from GTP: step 1/4.</text>
</comment>
<feature type="binding site" evidence="13">
    <location>
        <position position="340"/>
    </location>
    <ligand>
        <name>GTP</name>
        <dbReference type="ChEBI" id="CHEBI:37565"/>
    </ligand>
</feature>
<dbReference type="InterPro" id="IPR000422">
    <property type="entry name" value="DHBP_synthase_RibB"/>
</dbReference>
<keyword evidence="6 13" id="KW-0686">Riboflavin biosynthesis</keyword>
<feature type="active site" description="Nucleophile" evidence="13">
    <location>
        <position position="314"/>
    </location>
</feature>
<keyword evidence="15" id="KW-0456">Lyase</keyword>
<dbReference type="GO" id="GO:0009231">
    <property type="term" value="P:riboflavin biosynthetic process"/>
    <property type="evidence" value="ECO:0007669"/>
    <property type="project" value="UniProtKB-UniRule"/>
</dbReference>
<reference evidence="15 16" key="1">
    <citation type="submission" date="2019-01" db="EMBL/GenBank/DDBJ databases">
        <title>Ktedonosporobacter rubrisoli SCAWS-G2.</title>
        <authorList>
            <person name="Huang Y."/>
            <person name="Yan B."/>
        </authorList>
    </citation>
    <scope>NUCLEOTIDE SEQUENCE [LARGE SCALE GENOMIC DNA]</scope>
    <source>
        <strain evidence="15 16">SCAWS-G2</strain>
    </source>
</reference>
<feature type="binding site" evidence="13">
    <location>
        <position position="335"/>
    </location>
    <ligand>
        <name>GTP</name>
        <dbReference type="ChEBI" id="CHEBI:37565"/>
    </ligand>
</feature>
<keyword evidence="16" id="KW-1185">Reference proteome</keyword>
<dbReference type="AlphaFoldDB" id="A0A4P6K661"/>
<feature type="binding site" evidence="13">
    <location>
        <position position="240"/>
    </location>
    <ligand>
        <name>Zn(2+)</name>
        <dbReference type="ChEBI" id="CHEBI:29105"/>
        <note>catalytic</note>
    </ligand>
</feature>
<keyword evidence="8 13" id="KW-0547">Nucleotide-binding</keyword>
<comment type="catalytic activity">
    <reaction evidence="1">
        <text>D-ribulose 5-phosphate = (2S)-2-hydroxy-3-oxobutyl phosphate + formate + H(+)</text>
        <dbReference type="Rhea" id="RHEA:18457"/>
        <dbReference type="ChEBI" id="CHEBI:15378"/>
        <dbReference type="ChEBI" id="CHEBI:15740"/>
        <dbReference type="ChEBI" id="CHEBI:58121"/>
        <dbReference type="ChEBI" id="CHEBI:58830"/>
        <dbReference type="EC" id="4.1.99.12"/>
    </reaction>
</comment>
<dbReference type="GO" id="GO:0005829">
    <property type="term" value="C:cytosol"/>
    <property type="evidence" value="ECO:0007669"/>
    <property type="project" value="TreeGrafter"/>
</dbReference>
<evidence type="ECO:0000313" key="15">
    <source>
        <dbReference type="EMBL" id="QBD83799.1"/>
    </source>
</evidence>
<dbReference type="FunFam" id="3.40.50.10990:FF:000002">
    <property type="entry name" value="GTP cyclohydrolase-2"/>
    <property type="match status" value="1"/>
</dbReference>